<dbReference type="SUPFAM" id="SSF54001">
    <property type="entry name" value="Cysteine proteinases"/>
    <property type="match status" value="1"/>
</dbReference>
<dbReference type="Gene3D" id="3.90.70.10">
    <property type="entry name" value="Cysteine proteinases"/>
    <property type="match status" value="1"/>
</dbReference>
<evidence type="ECO:0000313" key="5">
    <source>
        <dbReference type="Proteomes" id="UP000814243"/>
    </source>
</evidence>
<gene>
    <name evidence="4" type="ORF">HF086_008449</name>
</gene>
<name>A0A922MPD1_SPOEX</name>
<dbReference type="PANTHER" id="PTHR12411">
    <property type="entry name" value="CYSTEINE PROTEASE FAMILY C1-RELATED"/>
    <property type="match status" value="1"/>
</dbReference>
<dbReference type="SMART" id="SM00645">
    <property type="entry name" value="Pept_C1"/>
    <property type="match status" value="1"/>
</dbReference>
<dbReference type="GO" id="GO:0008234">
    <property type="term" value="F:cysteine-type peptidase activity"/>
    <property type="evidence" value="ECO:0007669"/>
    <property type="project" value="InterPro"/>
</dbReference>
<organism evidence="4 5">
    <name type="scientific">Spodoptera exigua</name>
    <name type="common">Beet armyworm</name>
    <name type="synonym">Noctua fulgens</name>
    <dbReference type="NCBI Taxonomy" id="7107"/>
    <lineage>
        <taxon>Eukaryota</taxon>
        <taxon>Metazoa</taxon>
        <taxon>Ecdysozoa</taxon>
        <taxon>Arthropoda</taxon>
        <taxon>Hexapoda</taxon>
        <taxon>Insecta</taxon>
        <taxon>Pterygota</taxon>
        <taxon>Neoptera</taxon>
        <taxon>Endopterygota</taxon>
        <taxon>Lepidoptera</taxon>
        <taxon>Glossata</taxon>
        <taxon>Ditrysia</taxon>
        <taxon>Noctuoidea</taxon>
        <taxon>Noctuidae</taxon>
        <taxon>Amphipyrinae</taxon>
        <taxon>Spodoptera</taxon>
    </lineage>
</organism>
<evidence type="ECO:0000256" key="1">
    <source>
        <dbReference type="ARBA" id="ARBA00008455"/>
    </source>
</evidence>
<reference evidence="4" key="1">
    <citation type="journal article" date="2021" name="G3 (Bethesda)">
        <title>Genome and transcriptome analysis of the beet armyworm Spodoptera exigua reveals targets for pest control. .</title>
        <authorList>
            <person name="Simon S."/>
            <person name="Breeschoten T."/>
            <person name="Jansen H.J."/>
            <person name="Dirks R.P."/>
            <person name="Schranz M.E."/>
            <person name="Ros V.I.D."/>
        </authorList>
    </citation>
    <scope>NUCLEOTIDE SEQUENCE</scope>
    <source>
        <strain evidence="4">TB_SE_WUR_2020</strain>
    </source>
</reference>
<comment type="similarity">
    <text evidence="1">Belongs to the peptidase C1 family.</text>
</comment>
<dbReference type="GO" id="GO:0006508">
    <property type="term" value="P:proteolysis"/>
    <property type="evidence" value="ECO:0007669"/>
    <property type="project" value="InterPro"/>
</dbReference>
<dbReference type="InterPro" id="IPR039417">
    <property type="entry name" value="Peptidase_C1A_papain-like"/>
</dbReference>
<protein>
    <recommendedName>
        <fullName evidence="3">Peptidase C1A papain C-terminal domain-containing protein</fullName>
    </recommendedName>
</protein>
<proteinExistence type="inferred from homology"/>
<dbReference type="InterPro" id="IPR038765">
    <property type="entry name" value="Papain-like_cys_pep_sf"/>
</dbReference>
<dbReference type="AlphaFoldDB" id="A0A922MPD1"/>
<sequence length="384" mass="42393">MCVCVCRWDAASGAARVDYHGGTTSSYRTMRRDGRAQSVMIHVDRSGESDVRRCTVMPPRRVSLAERALPALPDLQAFSFAGRDVHGNEVWRHTLSGHSGELGGARGEALTFRHELLLARSADNYTTTPLRSVYTLTTHHAPLNPHPPSPITHRYPIPLPSIRLTPVSVCRYSVRVDSSVLGPDCDGYIHQFDEVQIQHHDPSMFHLDIADACEQVEITDKMENVEPLREFTSLSRVPRHDANIQQSAADGAARPVGVEPDPSADPGLPFPHERPELDALRGRLPRKFDWRERGAVTHVRNQGLCSSCWAHATVGAVEGALFVQTGRLVPLSEQALVDCAQPYGGNGCKGTWPSAAYNYMKNEGVPALEEYSYKAEVCTLTKKE</sequence>
<dbReference type="EMBL" id="JACEFF010000290">
    <property type="protein sequence ID" value="KAH9640213.1"/>
    <property type="molecule type" value="Genomic_DNA"/>
</dbReference>
<dbReference type="Pfam" id="PF00112">
    <property type="entry name" value="Peptidase_C1"/>
    <property type="match status" value="1"/>
</dbReference>
<dbReference type="InterPro" id="IPR000668">
    <property type="entry name" value="Peptidase_C1A_C"/>
</dbReference>
<evidence type="ECO:0000259" key="3">
    <source>
        <dbReference type="SMART" id="SM00645"/>
    </source>
</evidence>
<feature type="region of interest" description="Disordered" evidence="2">
    <location>
        <begin position="247"/>
        <end position="276"/>
    </location>
</feature>
<evidence type="ECO:0000313" key="4">
    <source>
        <dbReference type="EMBL" id="KAH9640213.1"/>
    </source>
</evidence>
<dbReference type="CDD" id="cd02248">
    <property type="entry name" value="Peptidase_C1A"/>
    <property type="match status" value="1"/>
</dbReference>
<evidence type="ECO:0000256" key="2">
    <source>
        <dbReference type="SAM" id="MobiDB-lite"/>
    </source>
</evidence>
<dbReference type="InterPro" id="IPR013128">
    <property type="entry name" value="Peptidase_C1A"/>
</dbReference>
<accession>A0A922MPD1</accession>
<feature type="domain" description="Peptidase C1A papain C-terminal" evidence="3">
    <location>
        <begin position="284"/>
        <end position="384"/>
    </location>
</feature>
<dbReference type="Proteomes" id="UP000814243">
    <property type="component" value="Unassembled WGS sequence"/>
</dbReference>
<comment type="caution">
    <text evidence="4">The sequence shown here is derived from an EMBL/GenBank/DDBJ whole genome shotgun (WGS) entry which is preliminary data.</text>
</comment>